<dbReference type="EMBL" id="CP000116">
    <property type="protein sequence ID" value="AAZ96754.1"/>
    <property type="molecule type" value="Genomic_DNA"/>
</dbReference>
<keyword evidence="3" id="KW-1185">Reference proteome</keyword>
<feature type="domain" description="Thioredoxin" evidence="1">
    <location>
        <begin position="23"/>
        <end position="110"/>
    </location>
</feature>
<organism evidence="2 3">
    <name type="scientific">Thiobacillus denitrificans (strain ATCC 25259 / T1)</name>
    <dbReference type="NCBI Taxonomy" id="292415"/>
    <lineage>
        <taxon>Bacteria</taxon>
        <taxon>Pseudomonadati</taxon>
        <taxon>Pseudomonadota</taxon>
        <taxon>Betaproteobacteria</taxon>
        <taxon>Nitrosomonadales</taxon>
        <taxon>Thiobacillaceae</taxon>
        <taxon>Thiobacillus</taxon>
    </lineage>
</organism>
<dbReference type="Proteomes" id="UP000008291">
    <property type="component" value="Chromosome"/>
</dbReference>
<name>Q3SKM5_THIDA</name>
<gene>
    <name evidence="2" type="ordered locus">Tbd_0801</name>
</gene>
<protein>
    <recommendedName>
        <fullName evidence="1">Thioredoxin domain-containing protein</fullName>
    </recommendedName>
</protein>
<dbReference type="STRING" id="292415.Tbd_0801"/>
<dbReference type="InterPro" id="IPR036249">
    <property type="entry name" value="Thioredoxin-like_sf"/>
</dbReference>
<proteinExistence type="predicted"/>
<sequence length="131" mass="14534">MGGRPERKRDSTSGASAVRAFERLTEGDFHHRIARTAGIAVVLFTAPHCGACRRWRQLLPSVLDETVDALYEVDVSEATGVARYFEIFHLPTIYLYRDGRFHAELQCPPQAALIRAATRALLDAPAQDEPG</sequence>
<accession>Q3SKM5</accession>
<dbReference type="eggNOG" id="COG0526">
    <property type="taxonomic scope" value="Bacteria"/>
</dbReference>
<dbReference type="Pfam" id="PF00085">
    <property type="entry name" value="Thioredoxin"/>
    <property type="match status" value="1"/>
</dbReference>
<dbReference type="RefSeq" id="WP_011311313.1">
    <property type="nucleotide sequence ID" value="NC_007404.1"/>
</dbReference>
<dbReference type="HOGENOM" id="CLU_148736_0_0_4"/>
<evidence type="ECO:0000259" key="1">
    <source>
        <dbReference type="Pfam" id="PF00085"/>
    </source>
</evidence>
<dbReference type="InterPro" id="IPR013766">
    <property type="entry name" value="Thioredoxin_domain"/>
</dbReference>
<dbReference type="KEGG" id="tbd:Tbd_0801"/>
<dbReference type="Gene3D" id="3.40.30.10">
    <property type="entry name" value="Glutaredoxin"/>
    <property type="match status" value="1"/>
</dbReference>
<dbReference type="AlphaFoldDB" id="Q3SKM5"/>
<evidence type="ECO:0000313" key="3">
    <source>
        <dbReference type="Proteomes" id="UP000008291"/>
    </source>
</evidence>
<reference evidence="2 3" key="1">
    <citation type="journal article" date="2006" name="J. Bacteriol.">
        <title>The genome sequence of the obligately chemolithoautotrophic, facultatively anaerobic bacterium Thiobacillus denitrificans.</title>
        <authorList>
            <person name="Beller H.R."/>
            <person name="Chain P.S."/>
            <person name="Letain T.E."/>
            <person name="Chakicherla A."/>
            <person name="Larimer F.W."/>
            <person name="Richardson P.M."/>
            <person name="Coleman M.A."/>
            <person name="Wood A.P."/>
            <person name="Kelly D.P."/>
        </authorList>
    </citation>
    <scope>NUCLEOTIDE SEQUENCE [LARGE SCALE GENOMIC DNA]</scope>
    <source>
        <strain evidence="2 3">ATCC 25259</strain>
    </source>
</reference>
<dbReference type="SUPFAM" id="SSF52833">
    <property type="entry name" value="Thioredoxin-like"/>
    <property type="match status" value="1"/>
</dbReference>
<dbReference type="SMR" id="Q3SKM5"/>
<dbReference type="OrthoDB" id="5295821at2"/>
<evidence type="ECO:0000313" key="2">
    <source>
        <dbReference type="EMBL" id="AAZ96754.1"/>
    </source>
</evidence>
<dbReference type="CDD" id="cd02947">
    <property type="entry name" value="TRX_family"/>
    <property type="match status" value="1"/>
</dbReference>